<dbReference type="RefSeq" id="WP_042225827.1">
    <property type="nucleotide sequence ID" value="NZ_CP026520.1"/>
</dbReference>
<dbReference type="Gene3D" id="1.10.357.10">
    <property type="entry name" value="Tetracycline Repressor, domain 2"/>
    <property type="match status" value="1"/>
</dbReference>
<feature type="DNA-binding region" description="H-T-H motif" evidence="4">
    <location>
        <begin position="37"/>
        <end position="56"/>
    </location>
</feature>
<dbReference type="PRINTS" id="PR00455">
    <property type="entry name" value="HTHTETR"/>
</dbReference>
<dbReference type="AlphaFoldDB" id="A0A410WXK8"/>
<evidence type="ECO:0000256" key="3">
    <source>
        <dbReference type="ARBA" id="ARBA00023163"/>
    </source>
</evidence>
<dbReference type="InterPro" id="IPR036271">
    <property type="entry name" value="Tet_transcr_reg_TetR-rel_C_sf"/>
</dbReference>
<proteinExistence type="predicted"/>
<dbReference type="SUPFAM" id="SSF46689">
    <property type="entry name" value="Homeodomain-like"/>
    <property type="match status" value="1"/>
</dbReference>
<dbReference type="PROSITE" id="PS50977">
    <property type="entry name" value="HTH_TETR_2"/>
    <property type="match status" value="1"/>
</dbReference>
<dbReference type="PANTHER" id="PTHR30055:SF234">
    <property type="entry name" value="HTH-TYPE TRANSCRIPTIONAL REGULATOR BETI"/>
    <property type="match status" value="1"/>
</dbReference>
<keyword evidence="2 4" id="KW-0238">DNA-binding</keyword>
<dbReference type="KEGG" id="pchi:PC41400_15860"/>
<evidence type="ECO:0000256" key="2">
    <source>
        <dbReference type="ARBA" id="ARBA00023125"/>
    </source>
</evidence>
<reference evidence="6 9" key="2">
    <citation type="submission" date="2022-05" db="EMBL/GenBank/DDBJ databases">
        <title>Genome Sequencing of Bee-Associated Microbes.</title>
        <authorList>
            <person name="Dunlap C."/>
        </authorList>
    </citation>
    <scope>NUCLEOTIDE SEQUENCE [LARGE SCALE GENOMIC DNA]</scope>
    <source>
        <strain evidence="6 9">NRRL B-23120</strain>
    </source>
</reference>
<dbReference type="OrthoDB" id="2373640at2"/>
<keyword evidence="9" id="KW-1185">Reference proteome</keyword>
<dbReference type="GO" id="GO:0003700">
    <property type="term" value="F:DNA-binding transcription factor activity"/>
    <property type="evidence" value="ECO:0007669"/>
    <property type="project" value="TreeGrafter"/>
</dbReference>
<feature type="domain" description="HTH tetR-type" evidence="5">
    <location>
        <begin position="14"/>
        <end position="74"/>
    </location>
</feature>
<keyword evidence="3" id="KW-0804">Transcription</keyword>
<evidence type="ECO:0000259" key="5">
    <source>
        <dbReference type="PROSITE" id="PS50977"/>
    </source>
</evidence>
<dbReference type="GeneID" id="95376286"/>
<dbReference type="InterPro" id="IPR009057">
    <property type="entry name" value="Homeodomain-like_sf"/>
</dbReference>
<dbReference type="InterPro" id="IPR001647">
    <property type="entry name" value="HTH_TetR"/>
</dbReference>
<evidence type="ECO:0000256" key="4">
    <source>
        <dbReference type="PROSITE-ProRule" id="PRU00335"/>
    </source>
</evidence>
<dbReference type="EMBL" id="CP026520">
    <property type="protein sequence ID" value="QAV19073.1"/>
    <property type="molecule type" value="Genomic_DNA"/>
</dbReference>
<evidence type="ECO:0000313" key="6">
    <source>
        <dbReference type="EMBL" id="MCY9598304.1"/>
    </source>
</evidence>
<dbReference type="GO" id="GO:0000976">
    <property type="term" value="F:transcription cis-regulatory region binding"/>
    <property type="evidence" value="ECO:0007669"/>
    <property type="project" value="TreeGrafter"/>
</dbReference>
<dbReference type="InterPro" id="IPR050109">
    <property type="entry name" value="HTH-type_TetR-like_transc_reg"/>
</dbReference>
<organism evidence="7 8">
    <name type="scientific">Paenibacillus chitinolyticus</name>
    <dbReference type="NCBI Taxonomy" id="79263"/>
    <lineage>
        <taxon>Bacteria</taxon>
        <taxon>Bacillati</taxon>
        <taxon>Bacillota</taxon>
        <taxon>Bacilli</taxon>
        <taxon>Bacillales</taxon>
        <taxon>Paenibacillaceae</taxon>
        <taxon>Paenibacillus</taxon>
    </lineage>
</organism>
<dbReference type="SUPFAM" id="SSF48498">
    <property type="entry name" value="Tetracyclin repressor-like, C-terminal domain"/>
    <property type="match status" value="1"/>
</dbReference>
<evidence type="ECO:0000313" key="7">
    <source>
        <dbReference type="EMBL" id="QAV19073.1"/>
    </source>
</evidence>
<dbReference type="Proteomes" id="UP001527202">
    <property type="component" value="Unassembled WGS sequence"/>
</dbReference>
<name>A0A410WXK8_9BACL</name>
<gene>
    <name evidence="6" type="ORF">M5X16_21380</name>
    <name evidence="7" type="ORF">PC41400_15860</name>
</gene>
<dbReference type="Proteomes" id="UP000288943">
    <property type="component" value="Chromosome"/>
</dbReference>
<sequence>MAPLNDEQLSQIRDERRIQIMGAALRVFARRGIIGTKMSMIAAEAGISHGLLYHYFTSKEELFTTLVQGAMEASQEAMKEVYRFPGTPLDRIRRLSEEMLDKSGALYFLLIHQARTSEGVPDKVNQLMRDYSLDTYVEELLPLFREGQERGELDAGDTEEMIASYISVLSGLMVVTADGNDDYRIPPVDRLLRMITKR</sequence>
<dbReference type="Pfam" id="PF00440">
    <property type="entry name" value="TetR_N"/>
    <property type="match status" value="1"/>
</dbReference>
<evidence type="ECO:0000313" key="9">
    <source>
        <dbReference type="Proteomes" id="UP001527202"/>
    </source>
</evidence>
<reference evidence="7 8" key="1">
    <citation type="submission" date="2018-01" db="EMBL/GenBank/DDBJ databases">
        <title>The whole genome sequencing and assembly of Paenibacillus chitinolyticus KCCM 41400 strain.</title>
        <authorList>
            <person name="Kim J.-Y."/>
            <person name="Park M.-K."/>
            <person name="Lee Y.-J."/>
            <person name="Yi H."/>
            <person name="Bahn Y.-S."/>
            <person name="Kim J.F."/>
            <person name="Lee D.-W."/>
        </authorList>
    </citation>
    <scope>NUCLEOTIDE SEQUENCE [LARGE SCALE GENOMIC DNA]</scope>
    <source>
        <strain evidence="7 8">KCCM 41400</strain>
    </source>
</reference>
<accession>A0A410WXK8</accession>
<keyword evidence="1" id="KW-0805">Transcription regulation</keyword>
<dbReference type="EMBL" id="JAMDMJ010000029">
    <property type="protein sequence ID" value="MCY9598304.1"/>
    <property type="molecule type" value="Genomic_DNA"/>
</dbReference>
<protein>
    <submittedName>
        <fullName evidence="7">TetR/AcrR family transcriptional regulator</fullName>
    </submittedName>
</protein>
<evidence type="ECO:0000313" key="8">
    <source>
        <dbReference type="Proteomes" id="UP000288943"/>
    </source>
</evidence>
<evidence type="ECO:0000256" key="1">
    <source>
        <dbReference type="ARBA" id="ARBA00023015"/>
    </source>
</evidence>
<dbReference type="PANTHER" id="PTHR30055">
    <property type="entry name" value="HTH-TYPE TRANSCRIPTIONAL REGULATOR RUTR"/>
    <property type="match status" value="1"/>
</dbReference>